<keyword evidence="3" id="KW-1185">Reference proteome</keyword>
<sequence length="86" mass="9708">MLMSALVVLFDCYVLISIPYAPALSWSLVARPCSSLLVLPMRPMSSADLQFEMGPYGSPVEMEVWWSWRVSPIILSIKCLNRTGER</sequence>
<accession>A0A9D4JK82</accession>
<keyword evidence="1" id="KW-0732">Signal</keyword>
<organism evidence="2 3">
    <name type="scientific">Dreissena polymorpha</name>
    <name type="common">Zebra mussel</name>
    <name type="synonym">Mytilus polymorpha</name>
    <dbReference type="NCBI Taxonomy" id="45954"/>
    <lineage>
        <taxon>Eukaryota</taxon>
        <taxon>Metazoa</taxon>
        <taxon>Spiralia</taxon>
        <taxon>Lophotrochozoa</taxon>
        <taxon>Mollusca</taxon>
        <taxon>Bivalvia</taxon>
        <taxon>Autobranchia</taxon>
        <taxon>Heteroconchia</taxon>
        <taxon>Euheterodonta</taxon>
        <taxon>Imparidentia</taxon>
        <taxon>Neoheterodontei</taxon>
        <taxon>Myida</taxon>
        <taxon>Dreissenoidea</taxon>
        <taxon>Dreissenidae</taxon>
        <taxon>Dreissena</taxon>
    </lineage>
</organism>
<dbReference type="AlphaFoldDB" id="A0A9D4JK82"/>
<protein>
    <recommendedName>
        <fullName evidence="4">Secreted protein</fullName>
    </recommendedName>
</protein>
<dbReference type="EMBL" id="JAIWYP010000006">
    <property type="protein sequence ID" value="KAH3815135.1"/>
    <property type="molecule type" value="Genomic_DNA"/>
</dbReference>
<evidence type="ECO:0000256" key="1">
    <source>
        <dbReference type="SAM" id="SignalP"/>
    </source>
</evidence>
<evidence type="ECO:0000313" key="3">
    <source>
        <dbReference type="Proteomes" id="UP000828390"/>
    </source>
</evidence>
<reference evidence="2" key="1">
    <citation type="journal article" date="2019" name="bioRxiv">
        <title>The Genome of the Zebra Mussel, Dreissena polymorpha: A Resource for Invasive Species Research.</title>
        <authorList>
            <person name="McCartney M.A."/>
            <person name="Auch B."/>
            <person name="Kono T."/>
            <person name="Mallez S."/>
            <person name="Zhang Y."/>
            <person name="Obille A."/>
            <person name="Becker A."/>
            <person name="Abrahante J.E."/>
            <person name="Garbe J."/>
            <person name="Badalamenti J.P."/>
            <person name="Herman A."/>
            <person name="Mangelson H."/>
            <person name="Liachko I."/>
            <person name="Sullivan S."/>
            <person name="Sone E.D."/>
            <person name="Koren S."/>
            <person name="Silverstein K.A.T."/>
            <person name="Beckman K.B."/>
            <person name="Gohl D.M."/>
        </authorList>
    </citation>
    <scope>NUCLEOTIDE SEQUENCE</scope>
    <source>
        <strain evidence="2">Duluth1</strain>
        <tissue evidence="2">Whole animal</tissue>
    </source>
</reference>
<comment type="caution">
    <text evidence="2">The sequence shown here is derived from an EMBL/GenBank/DDBJ whole genome shotgun (WGS) entry which is preliminary data.</text>
</comment>
<name>A0A9D4JK82_DREPO</name>
<evidence type="ECO:0008006" key="4">
    <source>
        <dbReference type="Google" id="ProtNLM"/>
    </source>
</evidence>
<proteinExistence type="predicted"/>
<reference evidence="2" key="2">
    <citation type="submission" date="2020-11" db="EMBL/GenBank/DDBJ databases">
        <authorList>
            <person name="McCartney M.A."/>
            <person name="Auch B."/>
            <person name="Kono T."/>
            <person name="Mallez S."/>
            <person name="Becker A."/>
            <person name="Gohl D.M."/>
            <person name="Silverstein K.A.T."/>
            <person name="Koren S."/>
            <person name="Bechman K.B."/>
            <person name="Herman A."/>
            <person name="Abrahante J.E."/>
            <person name="Garbe J."/>
        </authorList>
    </citation>
    <scope>NUCLEOTIDE SEQUENCE</scope>
    <source>
        <strain evidence="2">Duluth1</strain>
        <tissue evidence="2">Whole animal</tissue>
    </source>
</reference>
<gene>
    <name evidence="2" type="ORF">DPMN_143656</name>
</gene>
<evidence type="ECO:0000313" key="2">
    <source>
        <dbReference type="EMBL" id="KAH3815135.1"/>
    </source>
</evidence>
<feature type="chain" id="PRO_5039170091" description="Secreted protein" evidence="1">
    <location>
        <begin position="24"/>
        <end position="86"/>
    </location>
</feature>
<feature type="signal peptide" evidence="1">
    <location>
        <begin position="1"/>
        <end position="23"/>
    </location>
</feature>
<dbReference type="Proteomes" id="UP000828390">
    <property type="component" value="Unassembled WGS sequence"/>
</dbReference>